<reference evidence="1" key="1">
    <citation type="submission" date="2018-05" db="EMBL/GenBank/DDBJ databases">
        <title>Draft genome of Mucuna pruriens seed.</title>
        <authorList>
            <person name="Nnadi N.E."/>
            <person name="Vos R."/>
            <person name="Hasami M.H."/>
            <person name="Devisetty U.K."/>
            <person name="Aguiy J.C."/>
        </authorList>
    </citation>
    <scope>NUCLEOTIDE SEQUENCE [LARGE SCALE GENOMIC DNA]</scope>
    <source>
        <strain evidence="1">JCA_2017</strain>
    </source>
</reference>
<protein>
    <submittedName>
        <fullName evidence="1">Uncharacterized protein</fullName>
    </submittedName>
</protein>
<gene>
    <name evidence="1" type="ORF">CR513_37393</name>
</gene>
<dbReference type="Proteomes" id="UP000257109">
    <property type="component" value="Unassembled WGS sequence"/>
</dbReference>
<sequence>MGALLHDVLRAGKSVFQMCFTASSFPLDSVTLYTFPEPPFPIRFSCLMESRISPSEKLNTWNDFTSHDSSFSERSPYFSPSSFLFFSCK</sequence>
<feature type="non-terminal residue" evidence="1">
    <location>
        <position position="1"/>
    </location>
</feature>
<keyword evidence="2" id="KW-1185">Reference proteome</keyword>
<evidence type="ECO:0000313" key="1">
    <source>
        <dbReference type="EMBL" id="RDX81882.1"/>
    </source>
</evidence>
<dbReference type="OrthoDB" id="10596413at2759"/>
<dbReference type="EMBL" id="QJKJ01007803">
    <property type="protein sequence ID" value="RDX81882.1"/>
    <property type="molecule type" value="Genomic_DNA"/>
</dbReference>
<organism evidence="1 2">
    <name type="scientific">Mucuna pruriens</name>
    <name type="common">Velvet bean</name>
    <name type="synonym">Dolichos pruriens</name>
    <dbReference type="NCBI Taxonomy" id="157652"/>
    <lineage>
        <taxon>Eukaryota</taxon>
        <taxon>Viridiplantae</taxon>
        <taxon>Streptophyta</taxon>
        <taxon>Embryophyta</taxon>
        <taxon>Tracheophyta</taxon>
        <taxon>Spermatophyta</taxon>
        <taxon>Magnoliopsida</taxon>
        <taxon>eudicotyledons</taxon>
        <taxon>Gunneridae</taxon>
        <taxon>Pentapetalae</taxon>
        <taxon>rosids</taxon>
        <taxon>fabids</taxon>
        <taxon>Fabales</taxon>
        <taxon>Fabaceae</taxon>
        <taxon>Papilionoideae</taxon>
        <taxon>50 kb inversion clade</taxon>
        <taxon>NPAAA clade</taxon>
        <taxon>indigoferoid/millettioid clade</taxon>
        <taxon>Phaseoleae</taxon>
        <taxon>Mucuna</taxon>
    </lineage>
</organism>
<proteinExistence type="predicted"/>
<evidence type="ECO:0000313" key="2">
    <source>
        <dbReference type="Proteomes" id="UP000257109"/>
    </source>
</evidence>
<accession>A0A371FUD4</accession>
<comment type="caution">
    <text evidence="1">The sequence shown here is derived from an EMBL/GenBank/DDBJ whole genome shotgun (WGS) entry which is preliminary data.</text>
</comment>
<dbReference type="AlphaFoldDB" id="A0A371FUD4"/>
<name>A0A371FUD4_MUCPR</name>